<feature type="chain" id="PRO_5003394791" evidence="10">
    <location>
        <begin position="21"/>
        <end position="393"/>
    </location>
</feature>
<comment type="function">
    <text evidence="1">VSG forms a coat on the surface of the parasite. The trypanosome evades the immune response of the host by expressing a series of antigenically distinct VSGs from an estimated 1000 VSG genes.</text>
</comment>
<comment type="subcellular location">
    <subcellularLocation>
        <location evidence="2">Cell membrane</location>
        <topology evidence="2">Lipid-anchor</topology>
        <topology evidence="2">GPI-anchor</topology>
    </subcellularLocation>
</comment>
<dbReference type="Proteomes" id="UP000000702">
    <property type="component" value="Unassembled WGS sequence"/>
</dbReference>
<feature type="region of interest" description="Disordered" evidence="9">
    <location>
        <begin position="288"/>
        <end position="315"/>
    </location>
</feature>
<keyword evidence="7" id="KW-0325">Glycoprotein</keyword>
<gene>
    <name evidence="12" type="ORF">TCIL3000_0_04980</name>
</gene>
<proteinExistence type="predicted"/>
<dbReference type="GO" id="GO:0098552">
    <property type="term" value="C:side of membrane"/>
    <property type="evidence" value="ECO:0007669"/>
    <property type="project" value="UniProtKB-KW"/>
</dbReference>
<evidence type="ECO:0000256" key="8">
    <source>
        <dbReference type="ARBA" id="ARBA00023288"/>
    </source>
</evidence>
<evidence type="ECO:0000256" key="7">
    <source>
        <dbReference type="ARBA" id="ARBA00023180"/>
    </source>
</evidence>
<accession>F9W9N1</accession>
<name>F9W9N1_TRYCI</name>
<keyword evidence="13" id="KW-1185">Reference proteome</keyword>
<evidence type="ECO:0000256" key="10">
    <source>
        <dbReference type="SAM" id="SignalP"/>
    </source>
</evidence>
<feature type="non-terminal residue" evidence="12">
    <location>
        <position position="393"/>
    </location>
</feature>
<keyword evidence="3" id="KW-1003">Cell membrane</keyword>
<feature type="signal peptide" evidence="10">
    <location>
        <begin position="1"/>
        <end position="20"/>
    </location>
</feature>
<keyword evidence="8" id="KW-0449">Lipoprotein</keyword>
<dbReference type="InterPro" id="IPR025932">
    <property type="entry name" value="Trypano_VSG_B_N_dom"/>
</dbReference>
<reference evidence="12 13" key="2">
    <citation type="journal article" date="2012" name="Proc. Natl. Acad. Sci. U.S.A.">
        <title>Antigenic diversity is generated by distinct evolutionary mechanisms in African trypanosome species.</title>
        <authorList>
            <person name="Jackson A.P."/>
            <person name="Berry A."/>
            <person name="Aslett M."/>
            <person name="Allison H.C."/>
            <person name="Burton P."/>
            <person name="Vavrova-Anderson J."/>
            <person name="Brown R."/>
            <person name="Browne H."/>
            <person name="Corton N."/>
            <person name="Hauser H."/>
            <person name="Gamble J."/>
            <person name="Gilderthorp R."/>
            <person name="Marcello L."/>
            <person name="McQuillan J."/>
            <person name="Otto T.D."/>
            <person name="Quail M.A."/>
            <person name="Sanders M.J."/>
            <person name="van Tonder A."/>
            <person name="Ginger M.L."/>
            <person name="Field M.C."/>
            <person name="Barry J.D."/>
            <person name="Hertz-Fowler C."/>
            <person name="Berriman M."/>
        </authorList>
    </citation>
    <scope>NUCLEOTIDE SEQUENCE [LARGE SCALE GENOMIC DNA]</scope>
    <source>
        <strain evidence="12 13">IL3000</strain>
    </source>
</reference>
<evidence type="ECO:0000313" key="12">
    <source>
        <dbReference type="EMBL" id="CCD13935.1"/>
    </source>
</evidence>
<evidence type="ECO:0000313" key="13">
    <source>
        <dbReference type="Proteomes" id="UP000000702"/>
    </source>
</evidence>
<feature type="domain" description="Trypanosome variant surface glycoprotein B-type N-terminal" evidence="11">
    <location>
        <begin position="82"/>
        <end position="355"/>
    </location>
</feature>
<evidence type="ECO:0000256" key="2">
    <source>
        <dbReference type="ARBA" id="ARBA00004609"/>
    </source>
</evidence>
<dbReference type="AlphaFoldDB" id="F9W9N1"/>
<evidence type="ECO:0000256" key="4">
    <source>
        <dbReference type="ARBA" id="ARBA00022622"/>
    </source>
</evidence>
<dbReference type="EMBL" id="CAEQ01001332">
    <property type="protein sequence ID" value="CCD13935.1"/>
    <property type="molecule type" value="Genomic_DNA"/>
</dbReference>
<evidence type="ECO:0000259" key="11">
    <source>
        <dbReference type="Pfam" id="PF13206"/>
    </source>
</evidence>
<reference evidence="13" key="1">
    <citation type="submission" date="2011-07" db="EMBL/GenBank/DDBJ databases">
        <title>Divergent evolution of antigenic variation in African trypanosomes.</title>
        <authorList>
            <person name="Jackson A.P."/>
            <person name="Berry A."/>
            <person name="Allison H.C."/>
            <person name="Burton P."/>
            <person name="Anderson J."/>
            <person name="Aslett M."/>
            <person name="Brown R."/>
            <person name="Corton N."/>
            <person name="Harris D."/>
            <person name="Hauser H."/>
            <person name="Gamble J."/>
            <person name="Gilderthorp R."/>
            <person name="McQuillan J."/>
            <person name="Quail M.A."/>
            <person name="Sanders M."/>
            <person name="Van Tonder A."/>
            <person name="Ginger M.L."/>
            <person name="Donelson J.E."/>
            <person name="Field M.C."/>
            <person name="Barry J.D."/>
            <person name="Berriman M."/>
            <person name="Hertz-Fowler C."/>
        </authorList>
    </citation>
    <scope>NUCLEOTIDE SEQUENCE [LARGE SCALE GENOMIC DNA]</scope>
    <source>
        <strain evidence="13">IL3000</strain>
    </source>
</reference>
<evidence type="ECO:0000256" key="6">
    <source>
        <dbReference type="ARBA" id="ARBA00023136"/>
    </source>
</evidence>
<comment type="caution">
    <text evidence="12">The sequence shown here is derived from an EMBL/GenBank/DDBJ whole genome shotgun (WGS) entry which is preliminary data.</text>
</comment>
<keyword evidence="6" id="KW-0472">Membrane</keyword>
<organism evidence="12 13">
    <name type="scientific">Trypanosoma congolense (strain IL3000)</name>
    <dbReference type="NCBI Taxonomy" id="1068625"/>
    <lineage>
        <taxon>Eukaryota</taxon>
        <taxon>Discoba</taxon>
        <taxon>Euglenozoa</taxon>
        <taxon>Kinetoplastea</taxon>
        <taxon>Metakinetoplastina</taxon>
        <taxon>Trypanosomatida</taxon>
        <taxon>Trypanosomatidae</taxon>
        <taxon>Trypanosoma</taxon>
        <taxon>Nannomonas</taxon>
    </lineage>
</organism>
<dbReference type="VEuPathDB" id="TriTrypDB:TcIL3000_0_04980"/>
<dbReference type="GO" id="GO:0005886">
    <property type="term" value="C:plasma membrane"/>
    <property type="evidence" value="ECO:0007669"/>
    <property type="project" value="UniProtKB-SubCell"/>
</dbReference>
<evidence type="ECO:0000256" key="9">
    <source>
        <dbReference type="SAM" id="MobiDB-lite"/>
    </source>
</evidence>
<keyword evidence="5 10" id="KW-0732">Signal</keyword>
<evidence type="ECO:0000256" key="5">
    <source>
        <dbReference type="ARBA" id="ARBA00022729"/>
    </source>
</evidence>
<sequence length="393" mass="44415">MVMVNCAFLTLVLCMGICTAQPSATEFNLLCRILVEANDMMLEPDYVYDETKDREIVKEVEVLYNTTTEDMDDFGNSLWETKDLLEKHPPPMQSQNRKLAHRELKKFITEMERKILENRQTTVEVNKKIEEARLPVAQGLYGDKVKEFPKEEGSMTDVRNNTQSIFNDPIAASQSCGNENETGKTLINDLFCVCVGEGDDADGPCHPKIWPPKSWHSNGGQGGWKQIKYGLGTLKVVPSFLESIEKIEKVCKKLIKEKRHTRNMPALLKEYMGMIGLGTNESIKKIFGHSGRQDKSKVTKCTGGSGSDESGSDKEKKNENICVDYTKTIENCKEIPWHKKFKEASDKLNEAKTLEDRILQNCAEIVLLKGKAWAAYSREKDDQTSNLDDVNVS</sequence>
<protein>
    <submittedName>
        <fullName evidence="12">Variant surface glycoprotein</fullName>
    </submittedName>
</protein>
<evidence type="ECO:0000256" key="1">
    <source>
        <dbReference type="ARBA" id="ARBA00002523"/>
    </source>
</evidence>
<dbReference type="Pfam" id="PF13206">
    <property type="entry name" value="VSG_B"/>
    <property type="match status" value="1"/>
</dbReference>
<keyword evidence="4" id="KW-0336">GPI-anchor</keyword>
<evidence type="ECO:0000256" key="3">
    <source>
        <dbReference type="ARBA" id="ARBA00022475"/>
    </source>
</evidence>